<gene>
    <name evidence="14" type="ORF">OV079_06040</name>
</gene>
<evidence type="ECO:0000313" key="14">
    <source>
        <dbReference type="EMBL" id="MCY1005138.1"/>
    </source>
</evidence>
<dbReference type="EC" id="2.7.13.3" evidence="3"/>
<dbReference type="InterPro" id="IPR003660">
    <property type="entry name" value="HAMP_dom"/>
</dbReference>
<dbReference type="Gene3D" id="6.10.340.10">
    <property type="match status" value="1"/>
</dbReference>
<dbReference type="PANTHER" id="PTHR45436:SF5">
    <property type="entry name" value="SENSOR HISTIDINE KINASE TRCS"/>
    <property type="match status" value="1"/>
</dbReference>
<proteinExistence type="predicted"/>
<evidence type="ECO:0000256" key="7">
    <source>
        <dbReference type="ARBA" id="ARBA00022777"/>
    </source>
</evidence>
<dbReference type="PRINTS" id="PR00344">
    <property type="entry name" value="BCTRLSENSOR"/>
</dbReference>
<dbReference type="InterPro" id="IPR050428">
    <property type="entry name" value="TCS_sensor_his_kinase"/>
</dbReference>
<keyword evidence="5" id="KW-0808">Transferase</keyword>
<evidence type="ECO:0000256" key="4">
    <source>
        <dbReference type="ARBA" id="ARBA00022553"/>
    </source>
</evidence>
<dbReference type="InterPro" id="IPR004358">
    <property type="entry name" value="Sig_transdc_His_kin-like_C"/>
</dbReference>
<keyword evidence="4" id="KW-0597">Phosphoprotein</keyword>
<dbReference type="Pfam" id="PF00672">
    <property type="entry name" value="HAMP"/>
    <property type="match status" value="1"/>
</dbReference>
<dbReference type="InterPro" id="IPR003594">
    <property type="entry name" value="HATPase_dom"/>
</dbReference>
<accession>A0A9X3EJ97</accession>
<evidence type="ECO:0000256" key="1">
    <source>
        <dbReference type="ARBA" id="ARBA00000085"/>
    </source>
</evidence>
<dbReference type="Proteomes" id="UP001150924">
    <property type="component" value="Unassembled WGS sequence"/>
</dbReference>
<evidence type="ECO:0000259" key="13">
    <source>
        <dbReference type="PROSITE" id="PS50885"/>
    </source>
</evidence>
<name>A0A9X3EJ97_9BACT</name>
<evidence type="ECO:0000256" key="2">
    <source>
        <dbReference type="ARBA" id="ARBA00004370"/>
    </source>
</evidence>
<feature type="domain" description="HAMP" evidence="13">
    <location>
        <begin position="52"/>
        <end position="104"/>
    </location>
</feature>
<keyword evidence="6 11" id="KW-0812">Transmembrane</keyword>
<evidence type="ECO:0000256" key="11">
    <source>
        <dbReference type="SAM" id="Phobius"/>
    </source>
</evidence>
<sequence length="326" mass="34122">MKLRTRVAAALFVVAAPVLIGVSALPEPLLGRTGALALGFGLGISAALAVAWPLLGRIRQLAAAARDAAESGHRREIEVGGDDEVAELAHSFNAAGRAVRDHLARGERRNAALRDVVVDATHDVMLPLTALHGHLGDLGPGAAIAEVHHIAGLLRNLAAAAALATEVAPARAAIDLNAVLLRVVVRATAPARKAGVELVSAVPEATVWIDGDALLVEQAIVNVIDNAVAYNYRGGHVAAVLVRRGHDGFALRVEDDGPGVRPDELPRLTERYFRGAHGQQVRPGGRGLGLHVVARVAEAHGFSLELARGPYGGLCVELRGRRRATR</sequence>
<evidence type="ECO:0000256" key="10">
    <source>
        <dbReference type="ARBA" id="ARBA00023136"/>
    </source>
</evidence>
<keyword evidence="8 11" id="KW-1133">Transmembrane helix</keyword>
<feature type="domain" description="Histidine kinase" evidence="12">
    <location>
        <begin position="119"/>
        <end position="324"/>
    </location>
</feature>
<keyword evidence="7 14" id="KW-0418">Kinase</keyword>
<evidence type="ECO:0000256" key="5">
    <source>
        <dbReference type="ARBA" id="ARBA00022679"/>
    </source>
</evidence>
<dbReference type="GO" id="GO:0004673">
    <property type="term" value="F:protein histidine kinase activity"/>
    <property type="evidence" value="ECO:0007669"/>
    <property type="project" value="UniProtKB-EC"/>
</dbReference>
<dbReference type="SUPFAM" id="SSF55874">
    <property type="entry name" value="ATPase domain of HSP90 chaperone/DNA topoisomerase II/histidine kinase"/>
    <property type="match status" value="1"/>
</dbReference>
<dbReference type="RefSeq" id="WP_267766768.1">
    <property type="nucleotide sequence ID" value="NZ_JAPNKE010000002.1"/>
</dbReference>
<reference evidence="14" key="1">
    <citation type="submission" date="2022-11" db="EMBL/GenBank/DDBJ databases">
        <title>Minimal conservation of predation-associated metabolite biosynthetic gene clusters underscores biosynthetic potential of Myxococcota including descriptions for ten novel species: Archangium lansinium sp. nov., Myxococcus landrumus sp. nov., Nannocystis bai.</title>
        <authorList>
            <person name="Ahearne A."/>
            <person name="Stevens C."/>
            <person name="Phillips K."/>
        </authorList>
    </citation>
    <scope>NUCLEOTIDE SEQUENCE</scope>
    <source>
        <strain evidence="14">Na p29</strain>
    </source>
</reference>
<dbReference type="SMART" id="SM00304">
    <property type="entry name" value="HAMP"/>
    <property type="match status" value="1"/>
</dbReference>
<dbReference type="Gene3D" id="3.30.565.10">
    <property type="entry name" value="Histidine kinase-like ATPase, C-terminal domain"/>
    <property type="match status" value="1"/>
</dbReference>
<dbReference type="GO" id="GO:0016020">
    <property type="term" value="C:membrane"/>
    <property type="evidence" value="ECO:0007669"/>
    <property type="project" value="UniProtKB-SubCell"/>
</dbReference>
<keyword evidence="10 11" id="KW-0472">Membrane</keyword>
<keyword evidence="9" id="KW-0902">Two-component regulatory system</keyword>
<dbReference type="GO" id="GO:0000160">
    <property type="term" value="P:phosphorelay signal transduction system"/>
    <property type="evidence" value="ECO:0007669"/>
    <property type="project" value="UniProtKB-KW"/>
</dbReference>
<evidence type="ECO:0000256" key="6">
    <source>
        <dbReference type="ARBA" id="ARBA00022692"/>
    </source>
</evidence>
<dbReference type="Pfam" id="PF02518">
    <property type="entry name" value="HATPase_c"/>
    <property type="match status" value="1"/>
</dbReference>
<evidence type="ECO:0000256" key="3">
    <source>
        <dbReference type="ARBA" id="ARBA00012438"/>
    </source>
</evidence>
<dbReference type="PANTHER" id="PTHR45436">
    <property type="entry name" value="SENSOR HISTIDINE KINASE YKOH"/>
    <property type="match status" value="1"/>
</dbReference>
<dbReference type="InterPro" id="IPR036890">
    <property type="entry name" value="HATPase_C_sf"/>
</dbReference>
<comment type="caution">
    <text evidence="14">The sequence shown here is derived from an EMBL/GenBank/DDBJ whole genome shotgun (WGS) entry which is preliminary data.</text>
</comment>
<evidence type="ECO:0000313" key="15">
    <source>
        <dbReference type="Proteomes" id="UP001150924"/>
    </source>
</evidence>
<comment type="subcellular location">
    <subcellularLocation>
        <location evidence="2">Membrane</location>
    </subcellularLocation>
</comment>
<dbReference type="InterPro" id="IPR005467">
    <property type="entry name" value="His_kinase_dom"/>
</dbReference>
<organism evidence="14 15">
    <name type="scientific">Nannocystis pusilla</name>
    <dbReference type="NCBI Taxonomy" id="889268"/>
    <lineage>
        <taxon>Bacteria</taxon>
        <taxon>Pseudomonadati</taxon>
        <taxon>Myxococcota</taxon>
        <taxon>Polyangia</taxon>
        <taxon>Nannocystales</taxon>
        <taxon>Nannocystaceae</taxon>
        <taxon>Nannocystis</taxon>
    </lineage>
</organism>
<dbReference type="PROSITE" id="PS50885">
    <property type="entry name" value="HAMP"/>
    <property type="match status" value="1"/>
</dbReference>
<dbReference type="PROSITE" id="PS50109">
    <property type="entry name" value="HIS_KIN"/>
    <property type="match status" value="1"/>
</dbReference>
<evidence type="ECO:0000256" key="9">
    <source>
        <dbReference type="ARBA" id="ARBA00023012"/>
    </source>
</evidence>
<keyword evidence="15" id="KW-1185">Reference proteome</keyword>
<dbReference type="EMBL" id="JAPNKE010000002">
    <property type="protein sequence ID" value="MCY1005138.1"/>
    <property type="molecule type" value="Genomic_DNA"/>
</dbReference>
<dbReference type="SMART" id="SM00387">
    <property type="entry name" value="HATPase_c"/>
    <property type="match status" value="1"/>
</dbReference>
<evidence type="ECO:0000259" key="12">
    <source>
        <dbReference type="PROSITE" id="PS50109"/>
    </source>
</evidence>
<protein>
    <recommendedName>
        <fullName evidence="3">histidine kinase</fullName>
        <ecNumber evidence="3">2.7.13.3</ecNumber>
    </recommendedName>
</protein>
<evidence type="ECO:0000256" key="8">
    <source>
        <dbReference type="ARBA" id="ARBA00022989"/>
    </source>
</evidence>
<feature type="transmembrane region" description="Helical" evidence="11">
    <location>
        <begin position="34"/>
        <end position="55"/>
    </location>
</feature>
<comment type="catalytic activity">
    <reaction evidence="1">
        <text>ATP + protein L-histidine = ADP + protein N-phospho-L-histidine.</text>
        <dbReference type="EC" id="2.7.13.3"/>
    </reaction>
</comment>
<dbReference type="AlphaFoldDB" id="A0A9X3EJ97"/>